<evidence type="ECO:0000259" key="2">
    <source>
        <dbReference type="Pfam" id="PF03330"/>
    </source>
</evidence>
<dbReference type="RefSeq" id="WP_048570093.1">
    <property type="nucleotide sequence ID" value="NZ_LFVU01000013.1"/>
</dbReference>
<dbReference type="OrthoDB" id="9798935at2"/>
<dbReference type="PATRIC" id="fig|1121307.3.peg.356"/>
<protein>
    <recommendedName>
        <fullName evidence="2">RlpA-like protein double-psi beta-barrel domain-containing protein</fullName>
    </recommendedName>
</protein>
<reference evidence="3 4" key="1">
    <citation type="submission" date="2015-06" db="EMBL/GenBank/DDBJ databases">
        <title>Draft genome sequence of the purine-degrading Clostridium cylindrosporum HC-1 (DSM 605).</title>
        <authorList>
            <person name="Poehlein A."/>
            <person name="Schiel-Bengelsdorf B."/>
            <person name="Bengelsdorf F."/>
            <person name="Daniel R."/>
            <person name="Duerre P."/>
        </authorList>
    </citation>
    <scope>NUCLEOTIDE SEQUENCE [LARGE SCALE GENOMIC DNA]</scope>
    <source>
        <strain evidence="3 4">DSM 605</strain>
    </source>
</reference>
<dbReference type="AlphaFoldDB" id="A0A0J8D8Z7"/>
<dbReference type="Pfam" id="PF03330">
    <property type="entry name" value="DPBB_1"/>
    <property type="match status" value="1"/>
</dbReference>
<feature type="chain" id="PRO_5005296358" description="RlpA-like protein double-psi beta-barrel domain-containing protein" evidence="1">
    <location>
        <begin position="25"/>
        <end position="159"/>
    </location>
</feature>
<dbReference type="InterPro" id="IPR009009">
    <property type="entry name" value="RlpA-like_DPBB"/>
</dbReference>
<name>A0A0J8D8Z7_CLOCY</name>
<dbReference type="Gene3D" id="2.40.40.10">
    <property type="entry name" value="RlpA-like domain"/>
    <property type="match status" value="1"/>
</dbReference>
<evidence type="ECO:0000256" key="1">
    <source>
        <dbReference type="SAM" id="SignalP"/>
    </source>
</evidence>
<keyword evidence="4" id="KW-1185">Reference proteome</keyword>
<feature type="domain" description="RlpA-like protein double-psi beta-barrel" evidence="2">
    <location>
        <begin position="73"/>
        <end position="154"/>
    </location>
</feature>
<evidence type="ECO:0000313" key="3">
    <source>
        <dbReference type="EMBL" id="KMT22352.1"/>
    </source>
</evidence>
<dbReference type="EMBL" id="LFVU01000013">
    <property type="protein sequence ID" value="KMT22352.1"/>
    <property type="molecule type" value="Genomic_DNA"/>
</dbReference>
<gene>
    <name evidence="3" type="ORF">CLCY_19c00030</name>
</gene>
<proteinExistence type="predicted"/>
<dbReference type="PANTHER" id="PTHR34183">
    <property type="entry name" value="ENDOLYTIC PEPTIDOGLYCAN TRANSGLYCOSYLASE RLPA"/>
    <property type="match status" value="1"/>
</dbReference>
<keyword evidence="1" id="KW-0732">Signal</keyword>
<evidence type="ECO:0000313" key="4">
    <source>
        <dbReference type="Proteomes" id="UP000036756"/>
    </source>
</evidence>
<sequence length="159" mass="17238">MKKIKKLLCITTLICLVQSNVAFASEIGSSHSDNVLSYMDYGTINDEDIILTAASTTTSTTTAATVKAKNKQSGLISWFDIWKEKTTASGKKAVNGAAHKTIKLRTQVSVTNNSNSKKASVVILDRGPYASGRILDMSKESFSKVESLKKGLFKGTIIW</sequence>
<comment type="caution">
    <text evidence="3">The sequence shown here is derived from an EMBL/GenBank/DDBJ whole genome shotgun (WGS) entry which is preliminary data.</text>
</comment>
<dbReference type="SUPFAM" id="SSF50685">
    <property type="entry name" value="Barwin-like endoglucanases"/>
    <property type="match status" value="1"/>
</dbReference>
<dbReference type="STRING" id="1121307.CLCY_19c00030"/>
<dbReference type="CDD" id="cd22268">
    <property type="entry name" value="DPBB_RlpA-like"/>
    <property type="match status" value="1"/>
</dbReference>
<dbReference type="InterPro" id="IPR036908">
    <property type="entry name" value="RlpA-like_sf"/>
</dbReference>
<dbReference type="Proteomes" id="UP000036756">
    <property type="component" value="Unassembled WGS sequence"/>
</dbReference>
<dbReference type="PANTHER" id="PTHR34183:SF8">
    <property type="entry name" value="ENDOLYTIC PEPTIDOGLYCAN TRANSGLYCOSYLASE RLPA-RELATED"/>
    <property type="match status" value="1"/>
</dbReference>
<accession>A0A0J8D8Z7</accession>
<organism evidence="3 4">
    <name type="scientific">Clostridium cylindrosporum DSM 605</name>
    <dbReference type="NCBI Taxonomy" id="1121307"/>
    <lineage>
        <taxon>Bacteria</taxon>
        <taxon>Bacillati</taxon>
        <taxon>Bacillota</taxon>
        <taxon>Clostridia</taxon>
        <taxon>Eubacteriales</taxon>
        <taxon>Clostridiaceae</taxon>
        <taxon>Clostridium</taxon>
    </lineage>
</organism>
<feature type="signal peptide" evidence="1">
    <location>
        <begin position="1"/>
        <end position="24"/>
    </location>
</feature>